<reference evidence="1 2" key="1">
    <citation type="submission" date="2018-11" db="EMBL/GenBank/DDBJ databases">
        <authorList>
            <consortium name="Pathogen Informatics"/>
        </authorList>
    </citation>
    <scope>NUCLEOTIDE SEQUENCE [LARGE SCALE GENOMIC DNA]</scope>
</reference>
<evidence type="ECO:0000313" key="1">
    <source>
        <dbReference type="EMBL" id="VDN16234.1"/>
    </source>
</evidence>
<dbReference type="EMBL" id="UYRU01065119">
    <property type="protein sequence ID" value="VDN16234.1"/>
    <property type="molecule type" value="Genomic_DNA"/>
</dbReference>
<keyword evidence="2" id="KW-1185">Reference proteome</keyword>
<sequence length="263" mass="29098">MLVDPSPLNRNLIPLFPTAVDLESTLPVKPDSILTQLKFIACVRIFTEELCAFASVVSPGGTCLRSKLWLWLEHELNSLRKTTCEGESGCTSAIYHCLLSTPPPPYLAEDQPNFVPLVYARDAESYFTPVQDQTVSQDVAHSVGQQETQLLKDRLLWLKANMPFIYSLINFCGLQGASGVDLHPVRMELLQLITELFAVAPAPSVLPVISTTTTAAKTPSPSSNTITQFLNRVPLLRSVFLVPPGVMYLPKQLFLLKVPFFIL</sequence>
<name>A0A3P7LHF8_DIBLA</name>
<accession>A0A3P7LHF8</accession>
<dbReference type="Proteomes" id="UP000281553">
    <property type="component" value="Unassembled WGS sequence"/>
</dbReference>
<organism evidence="1 2">
    <name type="scientific">Dibothriocephalus latus</name>
    <name type="common">Fish tapeworm</name>
    <name type="synonym">Diphyllobothrium latum</name>
    <dbReference type="NCBI Taxonomy" id="60516"/>
    <lineage>
        <taxon>Eukaryota</taxon>
        <taxon>Metazoa</taxon>
        <taxon>Spiralia</taxon>
        <taxon>Lophotrochozoa</taxon>
        <taxon>Platyhelminthes</taxon>
        <taxon>Cestoda</taxon>
        <taxon>Eucestoda</taxon>
        <taxon>Diphyllobothriidea</taxon>
        <taxon>Diphyllobothriidae</taxon>
        <taxon>Dibothriocephalus</taxon>
    </lineage>
</organism>
<protein>
    <submittedName>
        <fullName evidence="1">Uncharacterized protein</fullName>
    </submittedName>
</protein>
<dbReference type="OrthoDB" id="342131at2759"/>
<gene>
    <name evidence="1" type="ORF">DILT_LOCUS12065</name>
</gene>
<proteinExistence type="predicted"/>
<dbReference type="AlphaFoldDB" id="A0A3P7LHF8"/>
<evidence type="ECO:0000313" key="2">
    <source>
        <dbReference type="Proteomes" id="UP000281553"/>
    </source>
</evidence>